<evidence type="ECO:0000259" key="1">
    <source>
        <dbReference type="Pfam" id="PF12728"/>
    </source>
</evidence>
<dbReference type="Pfam" id="PF12728">
    <property type="entry name" value="HTH_17"/>
    <property type="match status" value="1"/>
</dbReference>
<dbReference type="EMBL" id="BAAAZH010000025">
    <property type="protein sequence ID" value="GAA4124662.1"/>
    <property type="molecule type" value="Genomic_DNA"/>
</dbReference>
<accession>A0ABP7XRQ0</accession>
<protein>
    <recommendedName>
        <fullName evidence="1">Helix-turn-helix domain-containing protein</fullName>
    </recommendedName>
</protein>
<proteinExistence type="predicted"/>
<dbReference type="InterPro" id="IPR041657">
    <property type="entry name" value="HTH_17"/>
</dbReference>
<keyword evidence="3" id="KW-1185">Reference proteome</keyword>
<sequence length="76" mass="8308">MSAGSLPSISRLVSVEHVAEQLDCSRGHVYDLARAGAFRIVDISAGTKRTKTRIYADEVEAYIARQTSNLAEEIRG</sequence>
<evidence type="ECO:0000313" key="3">
    <source>
        <dbReference type="Proteomes" id="UP001501495"/>
    </source>
</evidence>
<feature type="domain" description="Helix-turn-helix" evidence="1">
    <location>
        <begin position="13"/>
        <end position="66"/>
    </location>
</feature>
<organism evidence="2 3">
    <name type="scientific">Nocardioides fonticola</name>
    <dbReference type="NCBI Taxonomy" id="450363"/>
    <lineage>
        <taxon>Bacteria</taxon>
        <taxon>Bacillati</taxon>
        <taxon>Actinomycetota</taxon>
        <taxon>Actinomycetes</taxon>
        <taxon>Propionibacteriales</taxon>
        <taxon>Nocardioidaceae</taxon>
        <taxon>Nocardioides</taxon>
    </lineage>
</organism>
<gene>
    <name evidence="2" type="ORF">GCM10022215_32500</name>
</gene>
<comment type="caution">
    <text evidence="2">The sequence shown here is derived from an EMBL/GenBank/DDBJ whole genome shotgun (WGS) entry which is preliminary data.</text>
</comment>
<name>A0ABP7XRQ0_9ACTN</name>
<dbReference type="Proteomes" id="UP001501495">
    <property type="component" value="Unassembled WGS sequence"/>
</dbReference>
<dbReference type="RefSeq" id="WP_344734514.1">
    <property type="nucleotide sequence ID" value="NZ_BAAAZH010000025.1"/>
</dbReference>
<reference evidence="3" key="1">
    <citation type="journal article" date="2019" name="Int. J. Syst. Evol. Microbiol.">
        <title>The Global Catalogue of Microorganisms (GCM) 10K type strain sequencing project: providing services to taxonomists for standard genome sequencing and annotation.</title>
        <authorList>
            <consortium name="The Broad Institute Genomics Platform"/>
            <consortium name="The Broad Institute Genome Sequencing Center for Infectious Disease"/>
            <person name="Wu L."/>
            <person name="Ma J."/>
        </authorList>
    </citation>
    <scope>NUCLEOTIDE SEQUENCE [LARGE SCALE GENOMIC DNA]</scope>
    <source>
        <strain evidence="3">JCM 16703</strain>
    </source>
</reference>
<evidence type="ECO:0000313" key="2">
    <source>
        <dbReference type="EMBL" id="GAA4124662.1"/>
    </source>
</evidence>